<dbReference type="Pfam" id="PF02447">
    <property type="entry name" value="GntP_permease"/>
    <property type="match status" value="1"/>
</dbReference>
<reference evidence="2 3" key="1">
    <citation type="submission" date="2019-03" db="EMBL/GenBank/DDBJ databases">
        <title>Draft genome sequences of novel Actinobacteria.</title>
        <authorList>
            <person name="Sahin N."/>
            <person name="Ay H."/>
            <person name="Saygin H."/>
        </authorList>
    </citation>
    <scope>NUCLEOTIDE SEQUENCE [LARGE SCALE GENOMIC DNA]</scope>
    <source>
        <strain evidence="2 3">7K502</strain>
    </source>
</reference>
<evidence type="ECO:0000313" key="2">
    <source>
        <dbReference type="EMBL" id="TDD56070.1"/>
    </source>
</evidence>
<dbReference type="InterPro" id="IPR003474">
    <property type="entry name" value="Glcn_transporter"/>
</dbReference>
<evidence type="ECO:0000256" key="1">
    <source>
        <dbReference type="SAM" id="Phobius"/>
    </source>
</evidence>
<organism evidence="2 3">
    <name type="scientific">Saccharopolyspora elongata</name>
    <dbReference type="NCBI Taxonomy" id="2530387"/>
    <lineage>
        <taxon>Bacteria</taxon>
        <taxon>Bacillati</taxon>
        <taxon>Actinomycetota</taxon>
        <taxon>Actinomycetes</taxon>
        <taxon>Pseudonocardiales</taxon>
        <taxon>Pseudonocardiaceae</taxon>
        <taxon>Saccharopolyspora</taxon>
    </lineage>
</organism>
<dbReference type="GO" id="GO:0005886">
    <property type="term" value="C:plasma membrane"/>
    <property type="evidence" value="ECO:0007669"/>
    <property type="project" value="TreeGrafter"/>
</dbReference>
<dbReference type="GO" id="GO:0015128">
    <property type="term" value="F:gluconate transmembrane transporter activity"/>
    <property type="evidence" value="ECO:0007669"/>
    <property type="project" value="InterPro"/>
</dbReference>
<comment type="caution">
    <text evidence="2">The sequence shown here is derived from an EMBL/GenBank/DDBJ whole genome shotgun (WGS) entry which is preliminary data.</text>
</comment>
<accession>A0A4R4ZDP3</accession>
<dbReference type="AlphaFoldDB" id="A0A4R4ZDP3"/>
<proteinExistence type="predicted"/>
<dbReference type="RefSeq" id="WP_132480086.1">
    <property type="nucleotide sequence ID" value="NZ_SMKW01000002.1"/>
</dbReference>
<dbReference type="Proteomes" id="UP000294947">
    <property type="component" value="Unassembled WGS sequence"/>
</dbReference>
<dbReference type="OrthoDB" id="4325159at2"/>
<keyword evidence="1" id="KW-1133">Transmembrane helix</keyword>
<dbReference type="EMBL" id="SMKW01000002">
    <property type="protein sequence ID" value="TDD56070.1"/>
    <property type="molecule type" value="Genomic_DNA"/>
</dbReference>
<name>A0A4R4ZDP3_9PSEU</name>
<keyword evidence="3" id="KW-1185">Reference proteome</keyword>
<dbReference type="PANTHER" id="PTHR30354">
    <property type="entry name" value="GNT FAMILY GLUCONATE TRANSPORTER"/>
    <property type="match status" value="1"/>
</dbReference>
<keyword evidence="1" id="KW-0472">Membrane</keyword>
<dbReference type="PANTHER" id="PTHR30354:SF11">
    <property type="entry name" value="PERMEASE"/>
    <property type="match status" value="1"/>
</dbReference>
<sequence length="79" mass="7995">MSPAVLLGIGAVGMALLALVSLAMGAGALGLSHVNDAGYWMFAKLVGLEVGSALRTWTTLTTVMGVTGFALTAAVWPFV</sequence>
<evidence type="ECO:0000313" key="3">
    <source>
        <dbReference type="Proteomes" id="UP000294947"/>
    </source>
</evidence>
<feature type="transmembrane region" description="Helical" evidence="1">
    <location>
        <begin position="54"/>
        <end position="76"/>
    </location>
</feature>
<protein>
    <submittedName>
        <fullName evidence="2">Uncharacterized protein</fullName>
    </submittedName>
</protein>
<keyword evidence="1" id="KW-0812">Transmembrane</keyword>
<gene>
    <name evidence="2" type="ORF">E1288_02645</name>
</gene>